<dbReference type="Proteomes" id="UP001168821">
    <property type="component" value="Unassembled WGS sequence"/>
</dbReference>
<proteinExistence type="predicted"/>
<feature type="domain" description="Transposable element P transposase-like GTP-binding insertion" evidence="1">
    <location>
        <begin position="1"/>
        <end position="54"/>
    </location>
</feature>
<evidence type="ECO:0000313" key="2">
    <source>
        <dbReference type="EMBL" id="KAJ3659981.1"/>
    </source>
</evidence>
<comment type="caution">
    <text evidence="2">The sequence shown here is derived from an EMBL/GenBank/DDBJ whole genome shotgun (WGS) entry which is preliminary data.</text>
</comment>
<evidence type="ECO:0000259" key="1">
    <source>
        <dbReference type="Pfam" id="PF21788"/>
    </source>
</evidence>
<keyword evidence="3" id="KW-1185">Reference proteome</keyword>
<organism evidence="2 3">
    <name type="scientific">Zophobas morio</name>
    <dbReference type="NCBI Taxonomy" id="2755281"/>
    <lineage>
        <taxon>Eukaryota</taxon>
        <taxon>Metazoa</taxon>
        <taxon>Ecdysozoa</taxon>
        <taxon>Arthropoda</taxon>
        <taxon>Hexapoda</taxon>
        <taxon>Insecta</taxon>
        <taxon>Pterygota</taxon>
        <taxon>Neoptera</taxon>
        <taxon>Endopterygota</taxon>
        <taxon>Coleoptera</taxon>
        <taxon>Polyphaga</taxon>
        <taxon>Cucujiformia</taxon>
        <taxon>Tenebrionidae</taxon>
        <taxon>Zophobas</taxon>
    </lineage>
</organism>
<dbReference type="AlphaFoldDB" id="A0AA38ITG6"/>
<evidence type="ECO:0000313" key="3">
    <source>
        <dbReference type="Proteomes" id="UP001168821"/>
    </source>
</evidence>
<sequence length="381" mass="43395">MNVMRAVQIFSPTVTATLRYLQESEDCRFQRVDATITFMKHMHYFFQIHNVSNRTYYIRSLDSSIAPYVDVSDERLEWLHMTFPNYIDDIQHISVTAGMKGLSQETAHALKFTAESTCMCIKFLLSQAGFYYVLTRAFSSDAVEATFSHVRLRGGSNDATDARAAEYAMRQILRCGIVKASKSSNTASTVNYVSHAFVQNLNSRTDTEDLILPMELKIKIFNLCKDIVPRADIYSASVAFLAGYIIKKIDDKFHCDDCLSPLLSFELPGPLLKLMFLQDRGGLTYPNSRFVGVVKQISDIALKMFPLLKFERACEQLLNIIFPHLEKNPLFKCEKHKRLVCKFVVTTTVKPVLDNICLETTDLVKAKLLQHKPVSRKVLKL</sequence>
<gene>
    <name evidence="2" type="ORF">Zmor_011641</name>
</gene>
<dbReference type="Pfam" id="PF21788">
    <property type="entry name" value="TNP-like_GBD"/>
    <property type="match status" value="1"/>
</dbReference>
<name>A0AA38ITG6_9CUCU</name>
<dbReference type="EMBL" id="JALNTZ010000003">
    <property type="protein sequence ID" value="KAJ3659981.1"/>
    <property type="molecule type" value="Genomic_DNA"/>
</dbReference>
<dbReference type="PANTHER" id="PTHR47577:SF2">
    <property type="entry name" value="THAP DOMAIN CONTAINING 9"/>
    <property type="match status" value="1"/>
</dbReference>
<dbReference type="PANTHER" id="PTHR47577">
    <property type="entry name" value="THAP DOMAIN-CONTAINING PROTEIN 6"/>
    <property type="match status" value="1"/>
</dbReference>
<dbReference type="InterPro" id="IPR048366">
    <property type="entry name" value="TNP-like_GBD"/>
</dbReference>
<accession>A0AA38ITG6</accession>
<reference evidence="2" key="1">
    <citation type="journal article" date="2023" name="G3 (Bethesda)">
        <title>Whole genome assemblies of Zophobas morio and Tenebrio molitor.</title>
        <authorList>
            <person name="Kaur S."/>
            <person name="Stinson S.A."/>
            <person name="diCenzo G.C."/>
        </authorList>
    </citation>
    <scope>NUCLEOTIDE SEQUENCE</scope>
    <source>
        <strain evidence="2">QUZm001</strain>
    </source>
</reference>
<protein>
    <recommendedName>
        <fullName evidence="1">Transposable element P transposase-like GTP-binding insertion domain-containing protein</fullName>
    </recommendedName>
</protein>